<feature type="transmembrane region" description="Helical" evidence="8">
    <location>
        <begin position="411"/>
        <end position="433"/>
    </location>
</feature>
<evidence type="ECO:0000256" key="1">
    <source>
        <dbReference type="ARBA" id="ARBA00004141"/>
    </source>
</evidence>
<comment type="caution">
    <text evidence="9">The sequence shown here is derived from an EMBL/GenBank/DDBJ whole genome shotgun (WGS) entry which is preliminary data.</text>
</comment>
<evidence type="ECO:0000256" key="3">
    <source>
        <dbReference type="ARBA" id="ARBA00022692"/>
    </source>
</evidence>
<feature type="transmembrane region" description="Helical" evidence="8">
    <location>
        <begin position="347"/>
        <end position="370"/>
    </location>
</feature>
<feature type="transmembrane region" description="Helical" evidence="8">
    <location>
        <begin position="376"/>
        <end position="399"/>
    </location>
</feature>
<evidence type="ECO:0000313" key="10">
    <source>
        <dbReference type="Proteomes" id="UP001629392"/>
    </source>
</evidence>
<feature type="transmembrane region" description="Helical" evidence="8">
    <location>
        <begin position="162"/>
        <end position="182"/>
    </location>
</feature>
<feature type="transmembrane region" description="Helical" evidence="8">
    <location>
        <begin position="307"/>
        <end position="335"/>
    </location>
</feature>
<feature type="transmembrane region" description="Helical" evidence="8">
    <location>
        <begin position="202"/>
        <end position="220"/>
    </location>
</feature>
<evidence type="ECO:0000256" key="5">
    <source>
        <dbReference type="ARBA" id="ARBA00022989"/>
    </source>
</evidence>
<protein>
    <submittedName>
        <fullName evidence="9">Nramp family divalent metal transporter</fullName>
    </submittedName>
</protein>
<evidence type="ECO:0000313" key="9">
    <source>
        <dbReference type="EMBL" id="MFM0717618.1"/>
    </source>
</evidence>
<dbReference type="PANTHER" id="PTHR11706">
    <property type="entry name" value="SOLUTE CARRIER PROTEIN FAMILY 11 MEMBER"/>
    <property type="match status" value="1"/>
</dbReference>
<dbReference type="Proteomes" id="UP001629392">
    <property type="component" value="Unassembled WGS sequence"/>
</dbReference>
<keyword evidence="4" id="KW-0769">Symport</keyword>
<evidence type="ECO:0000256" key="4">
    <source>
        <dbReference type="ARBA" id="ARBA00022847"/>
    </source>
</evidence>
<dbReference type="EMBL" id="JAQQCL010000009">
    <property type="protein sequence ID" value="MFM0717618.1"/>
    <property type="molecule type" value="Genomic_DNA"/>
</dbReference>
<keyword evidence="10" id="KW-1185">Reference proteome</keyword>
<accession>A0ABW9EEP5</accession>
<dbReference type="NCBIfam" id="NF037982">
    <property type="entry name" value="Nramp_1"/>
    <property type="match status" value="1"/>
</dbReference>
<dbReference type="InterPro" id="IPR001046">
    <property type="entry name" value="NRAMP_fam"/>
</dbReference>
<evidence type="ECO:0000256" key="6">
    <source>
        <dbReference type="ARBA" id="ARBA00023136"/>
    </source>
</evidence>
<dbReference type="PANTHER" id="PTHR11706:SF33">
    <property type="entry name" value="NATURAL RESISTANCE-ASSOCIATED MACROPHAGE PROTEIN 2"/>
    <property type="match status" value="1"/>
</dbReference>
<sequence>MTSVDQTGTRHPPRGNAQGGTAAHSWAADVGPGVVAMAADNDPAGIVTYSLAGAQFGYDMLWSCVLSYPSIVALQLVSARIAVVTGNGLTTNMRKHYSRIWFLLAVGRFVIANTFNIAADVVAMGVGAHLLWKGSIAGFATFFLIISIALQWFVPYAKYARVLKWLALSLFAYVGVDVALQLPWTRLTANLFVPHISWSEHYLEMLLAVLGTTISPYLLYSQAEQQVETQRPEDAHSNDEKDRERRLSRLRSIRSDTLIRTALSNAVAASIIIAAAATLHANGRAPDSAASLASVLGPVAGPFDTHLLGLALISSALLALPPLSGSAAHAVASTIGWPIDPQHNRRIAFALIAIVSLGGAFGVVLAAMQLDPIRVLYWSAVVNGTTATPVMVLLVLLSTRHSAVGDLSAHWTLRALSWLATVGMGAAVVARYACSLLG</sequence>
<keyword evidence="2" id="KW-0813">Transport</keyword>
<organism evidence="9 10">
    <name type="scientific">Paraburkholderia strydomiana</name>
    <dbReference type="NCBI Taxonomy" id="1245417"/>
    <lineage>
        <taxon>Bacteria</taxon>
        <taxon>Pseudomonadati</taxon>
        <taxon>Pseudomonadota</taxon>
        <taxon>Betaproteobacteria</taxon>
        <taxon>Burkholderiales</taxon>
        <taxon>Burkholderiaceae</taxon>
        <taxon>Paraburkholderia</taxon>
    </lineage>
</organism>
<dbReference type="Pfam" id="PF01566">
    <property type="entry name" value="Nramp"/>
    <property type="match status" value="1"/>
</dbReference>
<feature type="region of interest" description="Disordered" evidence="7">
    <location>
        <begin position="1"/>
        <end position="24"/>
    </location>
</feature>
<keyword evidence="5 8" id="KW-1133">Transmembrane helix</keyword>
<name>A0ABW9EEP5_9BURK</name>
<dbReference type="RefSeq" id="WP_408153458.1">
    <property type="nucleotide sequence ID" value="NZ_JAQQCL010000009.1"/>
</dbReference>
<proteinExistence type="predicted"/>
<gene>
    <name evidence="9" type="ORF">PQQ73_14875</name>
</gene>
<feature type="transmembrane region" description="Helical" evidence="8">
    <location>
        <begin position="130"/>
        <end position="150"/>
    </location>
</feature>
<keyword evidence="6 8" id="KW-0472">Membrane</keyword>
<evidence type="ECO:0000256" key="7">
    <source>
        <dbReference type="SAM" id="MobiDB-lite"/>
    </source>
</evidence>
<feature type="transmembrane region" description="Helical" evidence="8">
    <location>
        <begin position="258"/>
        <end position="279"/>
    </location>
</feature>
<reference evidence="9 10" key="1">
    <citation type="journal article" date="2024" name="Chem. Sci.">
        <title>Discovery of megapolipeptins by genome mining of a Burkholderiales bacteria collection.</title>
        <authorList>
            <person name="Paulo B.S."/>
            <person name="Recchia M.J.J."/>
            <person name="Lee S."/>
            <person name="Fergusson C.H."/>
            <person name="Romanowski S.B."/>
            <person name="Hernandez A."/>
            <person name="Krull N."/>
            <person name="Liu D.Y."/>
            <person name="Cavanagh H."/>
            <person name="Bos A."/>
            <person name="Gray C.A."/>
            <person name="Murphy B.T."/>
            <person name="Linington R.G."/>
            <person name="Eustaquio A.S."/>
        </authorList>
    </citation>
    <scope>NUCLEOTIDE SEQUENCE [LARGE SCALE GENOMIC DNA]</scope>
    <source>
        <strain evidence="9 10">RL17-350-BIC-E</strain>
    </source>
</reference>
<evidence type="ECO:0000256" key="8">
    <source>
        <dbReference type="SAM" id="Phobius"/>
    </source>
</evidence>
<keyword evidence="3 8" id="KW-0812">Transmembrane</keyword>
<feature type="transmembrane region" description="Helical" evidence="8">
    <location>
        <begin position="100"/>
        <end position="118"/>
    </location>
</feature>
<comment type="subcellular location">
    <subcellularLocation>
        <location evidence="1">Membrane</location>
        <topology evidence="1">Multi-pass membrane protein</topology>
    </subcellularLocation>
</comment>
<evidence type="ECO:0000256" key="2">
    <source>
        <dbReference type="ARBA" id="ARBA00022448"/>
    </source>
</evidence>